<evidence type="ECO:0000313" key="1">
    <source>
        <dbReference type="EMBL" id="MCL6294595.1"/>
    </source>
</evidence>
<reference evidence="1" key="1">
    <citation type="submission" date="2022-05" db="EMBL/GenBank/DDBJ databases">
        <authorList>
            <person name="Park J.-S."/>
        </authorList>
    </citation>
    <scope>NUCLEOTIDE SEQUENCE</scope>
    <source>
        <strain evidence="1">2012CJ34-3</strain>
    </source>
</reference>
<keyword evidence="2" id="KW-1185">Reference proteome</keyword>
<dbReference type="EMBL" id="JAMFLZ010000002">
    <property type="protein sequence ID" value="MCL6294595.1"/>
    <property type="molecule type" value="Genomic_DNA"/>
</dbReference>
<comment type="caution">
    <text evidence="1">The sequence shown here is derived from an EMBL/GenBank/DDBJ whole genome shotgun (WGS) entry which is preliminary data.</text>
</comment>
<organism evidence="1 2">
    <name type="scientific">Jejuia spongiicola</name>
    <dbReference type="NCBI Taxonomy" id="2942207"/>
    <lineage>
        <taxon>Bacteria</taxon>
        <taxon>Pseudomonadati</taxon>
        <taxon>Bacteroidota</taxon>
        <taxon>Flavobacteriia</taxon>
        <taxon>Flavobacteriales</taxon>
        <taxon>Flavobacteriaceae</taxon>
        <taxon>Jejuia</taxon>
    </lineage>
</organism>
<proteinExistence type="predicted"/>
<evidence type="ECO:0000313" key="2">
    <source>
        <dbReference type="Proteomes" id="UP001165381"/>
    </source>
</evidence>
<name>A0ABT0QF54_9FLAO</name>
<evidence type="ECO:0008006" key="3">
    <source>
        <dbReference type="Google" id="ProtNLM"/>
    </source>
</evidence>
<dbReference type="RefSeq" id="WP_249972448.1">
    <property type="nucleotide sequence ID" value="NZ_JAMFLZ010000002.1"/>
</dbReference>
<accession>A0ABT0QF54</accession>
<gene>
    <name evidence="1" type="ORF">M3P09_06290</name>
</gene>
<dbReference type="PROSITE" id="PS51257">
    <property type="entry name" value="PROKAR_LIPOPROTEIN"/>
    <property type="match status" value="1"/>
</dbReference>
<dbReference type="Proteomes" id="UP001165381">
    <property type="component" value="Unassembled WGS sequence"/>
</dbReference>
<sequence>MPRIKLLACLLTFIIISCDSDKVELANEEPKIDLGKEIISIDIPENFMREDQNLHIVLFDSYGEILDTKPSSNLKETLTFYTKNEFSDETQFSLAFISSSDHDIFGLNIYHNVTIKSLNGKIELKPRGYSKSTPSLKIDALDLDNSLVLNAKGHGYSMVNINNRLSGHYTDDFNENLGPNNILIKYFDPHSVLNDSYKWLLTDNISTLSKLEVSSFSHEHVEYHQLSTNRPTETPLLDFLGFENETLFNKVSGHQLYGSDIPPFGFGGNHYYSFPNIFYKTAYSISFSDYSLFNVGIPPSSIEVPNLNIDSSYLDGKLTFSGVAGYEVGRIMLDNYNNRINIRLIFDGTSNEVLMPKIPTGILPDNITSIINNGQLRLVQTIAEDYASFSNYNEYLFKVLKTSTPFYINSPKRERVYKPQGTSHILPSSEYPYYVRFR</sequence>
<protein>
    <recommendedName>
        <fullName evidence="3">DUF4221 domain-containing protein</fullName>
    </recommendedName>
</protein>